<evidence type="ECO:0000256" key="1">
    <source>
        <dbReference type="SAM" id="MobiDB-lite"/>
    </source>
</evidence>
<gene>
    <name evidence="2" type="ORF">GJ654_05340</name>
</gene>
<dbReference type="RefSeq" id="WP_155445071.1">
    <property type="nucleotide sequence ID" value="NZ_JAOQNR010000003.1"/>
</dbReference>
<name>A0A6N8DMH2_RHOAC</name>
<feature type="region of interest" description="Disordered" evidence="1">
    <location>
        <begin position="24"/>
        <end position="56"/>
    </location>
</feature>
<accession>A0A6N8DMH2</accession>
<sequence length="88" mass="9571">MDAETSPSRRGVGDLTFIMKARVIPGGAGRASQRRPKPRQRLGEFGRRSGGAGRIGKSIHVHDLEGQGRLSFRENRAGGAWRAQPFGM</sequence>
<organism evidence="2 3">
    <name type="scientific">Rhodoblastus acidophilus</name>
    <name type="common">Rhodopseudomonas acidophila</name>
    <dbReference type="NCBI Taxonomy" id="1074"/>
    <lineage>
        <taxon>Bacteria</taxon>
        <taxon>Pseudomonadati</taxon>
        <taxon>Pseudomonadota</taxon>
        <taxon>Alphaproteobacteria</taxon>
        <taxon>Hyphomicrobiales</taxon>
        <taxon>Rhodoblastaceae</taxon>
        <taxon>Rhodoblastus</taxon>
    </lineage>
</organism>
<dbReference type="Proteomes" id="UP000439113">
    <property type="component" value="Unassembled WGS sequence"/>
</dbReference>
<comment type="caution">
    <text evidence="2">The sequence shown here is derived from an EMBL/GenBank/DDBJ whole genome shotgun (WGS) entry which is preliminary data.</text>
</comment>
<evidence type="ECO:0000313" key="3">
    <source>
        <dbReference type="Proteomes" id="UP000439113"/>
    </source>
</evidence>
<proteinExistence type="predicted"/>
<protein>
    <submittedName>
        <fullName evidence="2">Uncharacterized protein</fullName>
    </submittedName>
</protein>
<dbReference type="AlphaFoldDB" id="A0A6N8DMH2"/>
<dbReference type="EMBL" id="WNKS01000003">
    <property type="protein sequence ID" value="MTV30413.1"/>
    <property type="molecule type" value="Genomic_DNA"/>
</dbReference>
<evidence type="ECO:0000313" key="2">
    <source>
        <dbReference type="EMBL" id="MTV30413.1"/>
    </source>
</evidence>
<reference evidence="2 3" key="1">
    <citation type="submission" date="2019-11" db="EMBL/GenBank/DDBJ databases">
        <title>Whole-genome sequence of a Rhodoblastus acidophilus DSM 142.</title>
        <authorList>
            <person name="Kyndt J.A."/>
            <person name="Meyer T.E."/>
        </authorList>
    </citation>
    <scope>NUCLEOTIDE SEQUENCE [LARGE SCALE GENOMIC DNA]</scope>
    <source>
        <strain evidence="2 3">DSM 142</strain>
    </source>
</reference>